<comment type="caution">
    <text evidence="4">The sequence shown here is derived from an EMBL/GenBank/DDBJ whole genome shotgun (WGS) entry which is preliminary data.</text>
</comment>
<dbReference type="Gene3D" id="1.25.40.10">
    <property type="entry name" value="Tetratricopeptide repeat domain"/>
    <property type="match status" value="1"/>
</dbReference>
<dbReference type="SUPFAM" id="SSF48452">
    <property type="entry name" value="TPR-like"/>
    <property type="match status" value="1"/>
</dbReference>
<evidence type="ECO:0000313" key="4">
    <source>
        <dbReference type="EMBL" id="PVU95881.1"/>
    </source>
</evidence>
<dbReference type="PANTHER" id="PTHR16193:SF0">
    <property type="entry name" value="TETRATRICOPEPTIDE REPEAT PROTEIN 27"/>
    <property type="match status" value="1"/>
</dbReference>
<accession>A0A2T9YU81</accession>
<evidence type="ECO:0000256" key="1">
    <source>
        <dbReference type="ARBA" id="ARBA00022737"/>
    </source>
</evidence>
<dbReference type="Proteomes" id="UP000245383">
    <property type="component" value="Unassembled WGS sequence"/>
</dbReference>
<keyword evidence="2 3" id="KW-0802">TPR repeat</keyword>
<proteinExistence type="predicted"/>
<evidence type="ECO:0000256" key="3">
    <source>
        <dbReference type="PROSITE-ProRule" id="PRU00339"/>
    </source>
</evidence>
<dbReference type="EMBL" id="MBFR01000045">
    <property type="protein sequence ID" value="PVU95881.1"/>
    <property type="molecule type" value="Genomic_DNA"/>
</dbReference>
<keyword evidence="1" id="KW-0677">Repeat</keyword>
<dbReference type="InterPro" id="IPR011990">
    <property type="entry name" value="TPR-like_helical_dom_sf"/>
</dbReference>
<keyword evidence="5" id="KW-1185">Reference proteome</keyword>
<reference evidence="4 5" key="1">
    <citation type="journal article" date="2018" name="MBio">
        <title>Comparative Genomics Reveals the Core Gene Toolbox for the Fungus-Insect Symbiosis.</title>
        <authorList>
            <person name="Wang Y."/>
            <person name="Stata M."/>
            <person name="Wang W."/>
            <person name="Stajich J.E."/>
            <person name="White M.M."/>
            <person name="Moncalvo J.M."/>
        </authorList>
    </citation>
    <scope>NUCLEOTIDE SEQUENCE [LARGE SCALE GENOMIC DNA]</scope>
    <source>
        <strain evidence="4 5">SWE-8-4</strain>
    </source>
</reference>
<organism evidence="4 5">
    <name type="scientific">Smittium simulii</name>
    <dbReference type="NCBI Taxonomy" id="133385"/>
    <lineage>
        <taxon>Eukaryota</taxon>
        <taxon>Fungi</taxon>
        <taxon>Fungi incertae sedis</taxon>
        <taxon>Zoopagomycota</taxon>
        <taxon>Kickxellomycotina</taxon>
        <taxon>Harpellomycetes</taxon>
        <taxon>Harpellales</taxon>
        <taxon>Legeriomycetaceae</taxon>
        <taxon>Smittium</taxon>
    </lineage>
</organism>
<dbReference type="InterPro" id="IPR044244">
    <property type="entry name" value="TTC27/Emw1"/>
</dbReference>
<dbReference type="SMART" id="SM00028">
    <property type="entry name" value="TPR"/>
    <property type="match status" value="4"/>
</dbReference>
<protein>
    <submittedName>
        <fullName evidence="4">Uncharacterized protein</fullName>
    </submittedName>
</protein>
<feature type="repeat" description="TPR" evidence="3">
    <location>
        <begin position="633"/>
        <end position="666"/>
    </location>
</feature>
<dbReference type="STRING" id="133385.A0A2T9YU81"/>
<dbReference type="AlphaFoldDB" id="A0A2T9YU81"/>
<name>A0A2T9YU81_9FUNG</name>
<evidence type="ECO:0000313" key="5">
    <source>
        <dbReference type="Proteomes" id="UP000245383"/>
    </source>
</evidence>
<evidence type="ECO:0000256" key="2">
    <source>
        <dbReference type="ARBA" id="ARBA00022803"/>
    </source>
</evidence>
<sequence>MNLEYNLLLGEYPNVTSTEATTTPSSIELPIEPIQLIGLDPLNALTSESAKSFFDKFKQAFDNDPLFESADISTFSDFKTSFIQKLDIALEDALLSYDKTISWSILSTLGISCLNLFIQLNYTGPSVNFDSADLLPDSWSQLFSLSNPNNLKKKSVFSGTSTSDQQLDSQISKVIIGNFELTNRDLFDRWILESLQVSGEPAYVLTSNPLLLYLSLYFLVRAVRDKNSGPQTSNLEDWLNLASSEPLLSQRNSTFPTASWWGLRALKITQDILDNPSDKLFEYVESGFLALKSSFVDNIYQNNLNENLPKSTLNKIIVSFYLEMALMYQHYHKNSKAQEYLKMSQDASGLLWHITGAMGKRTKFQERNVAQLLLVAKSSEDSEDINLSEMNIESSINKAPAALDLNDDTLLEKIEYVKNDSQNLPESLACLNIDPLNQQNLKTIDQCILLGFCLEVKNENPNHGLTTEQMIPFVLRILENPNNWSIQTAALLQRSRLETEKTRTIQRSVLQLEALVDQTENSLQDEAGPYERLSYFHLLALPNKWDMKKELAHRYMSIGAIKSGLDIFESLYMWDETVACYQILEKTNIAEDIVNRQLQANPQDPKLWCILGDLKQSPEHWEKAWEISGQRFTRAMRSLGGYYFQHKQMDKCIEAYKKALALNTLYDGSWYNMGCAALHVEDWDLSIKAFRNVVNIDTENAEAWNNLASYKYDSWQIWSNFLLTSVAIGQFASAIQSIQRIVELRADKEKSACIDTDILGIIVQSVTREQPGVSLTSEQRSSQRKSRLKVLVEALLVNVISTKITDSPKIWRISADFWFWKKDYKTCLECYEKAYRCVSMKPEVCYALPPFKDAVYRLTELVDMYKNLGPMPVISSDESTKTNEITLPTYKIKSKMAIQGLMSKTRSHFESTPEFASLEALLEDIKSL</sequence>
<dbReference type="PANTHER" id="PTHR16193">
    <property type="entry name" value="TETRATRICOPEPTIDE REPEAT PROTEIN 27"/>
    <property type="match status" value="1"/>
</dbReference>
<dbReference type="PROSITE" id="PS50005">
    <property type="entry name" value="TPR"/>
    <property type="match status" value="1"/>
</dbReference>
<dbReference type="InterPro" id="IPR019734">
    <property type="entry name" value="TPR_rpt"/>
</dbReference>
<gene>
    <name evidence="4" type="ORF">BB561_001519</name>
</gene>
<dbReference type="OrthoDB" id="1936594at2759"/>